<evidence type="ECO:0000256" key="6">
    <source>
        <dbReference type="SAM" id="MobiDB-lite"/>
    </source>
</evidence>
<feature type="region of interest" description="Disordered" evidence="6">
    <location>
        <begin position="330"/>
        <end position="355"/>
    </location>
</feature>
<protein>
    <submittedName>
        <fullName evidence="8">Family 43 glycosylhydrolase</fullName>
    </submittedName>
</protein>
<dbReference type="PANTHER" id="PTHR43817">
    <property type="entry name" value="GLYCOSYL HYDROLASE"/>
    <property type="match status" value="1"/>
</dbReference>
<feature type="compositionally biased region" description="Polar residues" evidence="6">
    <location>
        <begin position="344"/>
        <end position="355"/>
    </location>
</feature>
<reference evidence="9" key="1">
    <citation type="journal article" date="2019" name="Int. J. Syst. Evol. Microbiol.">
        <title>The Global Catalogue of Microorganisms (GCM) 10K type strain sequencing project: providing services to taxonomists for standard genome sequencing and annotation.</title>
        <authorList>
            <consortium name="The Broad Institute Genomics Platform"/>
            <consortium name="The Broad Institute Genome Sequencing Center for Infectious Disease"/>
            <person name="Wu L."/>
            <person name="Ma J."/>
        </authorList>
    </citation>
    <scope>NUCLEOTIDE SEQUENCE [LARGE SCALE GENOMIC DNA]</scope>
    <source>
        <strain evidence="9">ZS-35-S2</strain>
    </source>
</reference>
<comment type="similarity">
    <text evidence="1 5">Belongs to the glycosyl hydrolase 43 family.</text>
</comment>
<evidence type="ECO:0000256" key="4">
    <source>
        <dbReference type="ARBA" id="ARBA00023295"/>
    </source>
</evidence>
<name>A0ABW1KBF2_9ACTN</name>
<keyword evidence="4 5" id="KW-0326">Glycosidase</keyword>
<dbReference type="InterPro" id="IPR023296">
    <property type="entry name" value="Glyco_hydro_beta-prop_sf"/>
</dbReference>
<keyword evidence="2 7" id="KW-0732">Signal</keyword>
<accession>A0ABW1KBF2</accession>
<feature type="signal peptide" evidence="7">
    <location>
        <begin position="1"/>
        <end position="37"/>
    </location>
</feature>
<comment type="caution">
    <text evidence="8">The sequence shown here is derived from an EMBL/GenBank/DDBJ whole genome shotgun (WGS) entry which is preliminary data.</text>
</comment>
<evidence type="ECO:0000256" key="7">
    <source>
        <dbReference type="SAM" id="SignalP"/>
    </source>
</evidence>
<gene>
    <name evidence="8" type="ORF">ACFP2T_19290</name>
</gene>
<keyword evidence="3 5" id="KW-0378">Hydrolase</keyword>
<evidence type="ECO:0000256" key="1">
    <source>
        <dbReference type="ARBA" id="ARBA00009865"/>
    </source>
</evidence>
<evidence type="ECO:0000313" key="9">
    <source>
        <dbReference type="Proteomes" id="UP001596203"/>
    </source>
</evidence>
<dbReference type="Pfam" id="PF04616">
    <property type="entry name" value="Glyco_hydro_43"/>
    <property type="match status" value="1"/>
</dbReference>
<dbReference type="CDD" id="cd18820">
    <property type="entry name" value="GH43_LbAraf43-like"/>
    <property type="match status" value="1"/>
</dbReference>
<dbReference type="RefSeq" id="WP_377423685.1">
    <property type="nucleotide sequence ID" value="NZ_JBHSPR010000013.1"/>
</dbReference>
<dbReference type="Proteomes" id="UP001596203">
    <property type="component" value="Unassembled WGS sequence"/>
</dbReference>
<dbReference type="PANTHER" id="PTHR43817:SF1">
    <property type="entry name" value="HYDROLASE, FAMILY 43, PUTATIVE (AFU_ORTHOLOGUE AFUA_3G01660)-RELATED"/>
    <property type="match status" value="1"/>
</dbReference>
<keyword evidence="9" id="KW-1185">Reference proteome</keyword>
<feature type="chain" id="PRO_5047461545" evidence="7">
    <location>
        <begin position="38"/>
        <end position="355"/>
    </location>
</feature>
<organism evidence="8 9">
    <name type="scientific">Plantactinospora solaniradicis</name>
    <dbReference type="NCBI Taxonomy" id="1723736"/>
    <lineage>
        <taxon>Bacteria</taxon>
        <taxon>Bacillati</taxon>
        <taxon>Actinomycetota</taxon>
        <taxon>Actinomycetes</taxon>
        <taxon>Micromonosporales</taxon>
        <taxon>Micromonosporaceae</taxon>
        <taxon>Plantactinospora</taxon>
    </lineage>
</organism>
<evidence type="ECO:0000256" key="5">
    <source>
        <dbReference type="RuleBase" id="RU361187"/>
    </source>
</evidence>
<dbReference type="SUPFAM" id="SSF75005">
    <property type="entry name" value="Arabinanase/levansucrase/invertase"/>
    <property type="match status" value="1"/>
</dbReference>
<evidence type="ECO:0000313" key="8">
    <source>
        <dbReference type="EMBL" id="MFC6018343.1"/>
    </source>
</evidence>
<dbReference type="EMBL" id="JBHSPR010000013">
    <property type="protein sequence ID" value="MFC6018343.1"/>
    <property type="molecule type" value="Genomic_DNA"/>
</dbReference>
<evidence type="ECO:0000256" key="3">
    <source>
        <dbReference type="ARBA" id="ARBA00022801"/>
    </source>
</evidence>
<dbReference type="Gene3D" id="2.115.10.20">
    <property type="entry name" value="Glycosyl hydrolase domain, family 43"/>
    <property type="match status" value="1"/>
</dbReference>
<dbReference type="InterPro" id="IPR006710">
    <property type="entry name" value="Glyco_hydro_43"/>
</dbReference>
<evidence type="ECO:0000256" key="2">
    <source>
        <dbReference type="ARBA" id="ARBA00022729"/>
    </source>
</evidence>
<proteinExistence type="inferred from homology"/>
<sequence>MFVQQRLTTARRLLTVTVAVVLASVLGATTPAPPALAAPGPSFTNPLVGTPNSADPSIAYYNGNWYYVATTWSSRIVMRTSSTMAGLKTAAERTVFTLGAGPGCCTMWAPDIQFINNRWYLYFSAAASPGQGERRTGVLESSGTDPLGPYTYRGILNLQPNGGWAIDGSVVRLSGRGNYFAYSAFGSDGLQSLFIAPMSSPTQVSRNGVRISSPTLSWERQGQPVNEGPYAVYNGGQTYLTYSASFCGTPDYKLGMLTWTGGDPLLASSWTKKSTPIFQRSDANGVYGPGHASFVRSPDNAETWVVYHANSSASQGCGTTRTTRAQKISWNSDGSPNLGVPVRTGTSIAGPSGDS</sequence>